<sequence>MISTGLHRPLLSSHLLCGFVQRSARSSDTTLLSASFFTQSSKPRIQPGSSPISHRPLFKYRLRAGAASATALAGGAFAFSSSSSPSNQSSAASQDQAGPGSSSSLLREASPSARRKQTVSLVFLSTEGWSHEGVDSNLASQGRKVWHSWIGYFREAGYDCFDTNVCMSESELLKESKDQASVLSDELHTQLRLQSLQRAPVLFVHGSMGSSAVAARYVDPSTTGGSSGRGGGSLLSKIFSSGGARPLISGLVVLSPPGQASQAFSENPKLMVLLVGDHVSSPGGDRREGKVQTVDTSGKSQEEVIKEVERWLIRQGFEG</sequence>
<proteinExistence type="predicted"/>
<reference evidence="1 2" key="1">
    <citation type="journal article" date="2018" name="Mol. Biol. Evol.">
        <title>Broad Genomic Sampling Reveals a Smut Pathogenic Ancestry of the Fungal Clade Ustilaginomycotina.</title>
        <authorList>
            <person name="Kijpornyongpan T."/>
            <person name="Mondo S.J."/>
            <person name="Barry K."/>
            <person name="Sandor L."/>
            <person name="Lee J."/>
            <person name="Lipzen A."/>
            <person name="Pangilinan J."/>
            <person name="LaButti K."/>
            <person name="Hainaut M."/>
            <person name="Henrissat B."/>
            <person name="Grigoriev I.V."/>
            <person name="Spatafora J.W."/>
            <person name="Aime M.C."/>
        </authorList>
    </citation>
    <scope>NUCLEOTIDE SEQUENCE [LARGE SCALE GENOMIC DNA]</scope>
    <source>
        <strain evidence="1 2">SA 807</strain>
    </source>
</reference>
<protein>
    <submittedName>
        <fullName evidence="1">Uncharacterized protein</fullName>
    </submittedName>
</protein>
<dbReference type="Proteomes" id="UP000245626">
    <property type="component" value="Unassembled WGS sequence"/>
</dbReference>
<dbReference type="EMBL" id="KZ819683">
    <property type="protein sequence ID" value="PWN54469.1"/>
    <property type="molecule type" value="Genomic_DNA"/>
</dbReference>
<keyword evidence="2" id="KW-1185">Reference proteome</keyword>
<name>A0ACD0P8T4_9BASI</name>
<evidence type="ECO:0000313" key="1">
    <source>
        <dbReference type="EMBL" id="PWN54469.1"/>
    </source>
</evidence>
<evidence type="ECO:0000313" key="2">
    <source>
        <dbReference type="Proteomes" id="UP000245626"/>
    </source>
</evidence>
<organism evidence="1 2">
    <name type="scientific">Violaceomyces palustris</name>
    <dbReference type="NCBI Taxonomy" id="1673888"/>
    <lineage>
        <taxon>Eukaryota</taxon>
        <taxon>Fungi</taxon>
        <taxon>Dikarya</taxon>
        <taxon>Basidiomycota</taxon>
        <taxon>Ustilaginomycotina</taxon>
        <taxon>Ustilaginomycetes</taxon>
        <taxon>Violaceomycetales</taxon>
        <taxon>Violaceomycetaceae</taxon>
        <taxon>Violaceomyces</taxon>
    </lineage>
</organism>
<accession>A0ACD0P8T4</accession>
<gene>
    <name evidence="1" type="ORF">IE53DRAFT_407895</name>
</gene>